<accession>A0A6L2ZSY5</accession>
<dbReference type="AlphaFoldDB" id="A0A6L2ZSY5"/>
<proteinExistence type="predicted"/>
<reference evidence="2 3" key="1">
    <citation type="submission" date="2020-06" db="EMBL/GenBank/DDBJ databases">
        <title>The genome sequence of Candidatus Regiella insecticola strain Tut.</title>
        <authorList>
            <person name="Nikoh N."/>
            <person name="Tsuchida T."/>
            <person name="Koga R."/>
            <person name="Oshima K."/>
            <person name="Hattori M."/>
            <person name="Fukatsu T."/>
        </authorList>
    </citation>
    <scope>NUCLEOTIDE SEQUENCE [LARGE SCALE GENOMIC DNA]</scope>
    <source>
        <strain evidence="2 3">Tut</strain>
    </source>
</reference>
<organism evidence="2 3">
    <name type="scientific">Candidatus Regiella insecticola</name>
    <dbReference type="NCBI Taxonomy" id="138073"/>
    <lineage>
        <taxon>Bacteria</taxon>
        <taxon>Pseudomonadati</taxon>
        <taxon>Pseudomonadota</taxon>
        <taxon>Gammaproteobacteria</taxon>
        <taxon>Enterobacterales</taxon>
        <taxon>Enterobacteriaceae</taxon>
        <taxon>aphid secondary symbionts</taxon>
        <taxon>Candidatus Regiella</taxon>
    </lineage>
</organism>
<dbReference type="InterPro" id="IPR025668">
    <property type="entry name" value="Tnp_DDE_dom"/>
</dbReference>
<gene>
    <name evidence="2" type="ORF">RINTU1_34770</name>
</gene>
<evidence type="ECO:0000259" key="1">
    <source>
        <dbReference type="Pfam" id="PF13737"/>
    </source>
</evidence>
<dbReference type="EMBL" id="BLXO01000011">
    <property type="protein sequence ID" value="GFN47414.1"/>
    <property type="molecule type" value="Genomic_DNA"/>
</dbReference>
<protein>
    <submittedName>
        <fullName evidence="2">DDE family transposase</fullName>
    </submittedName>
</protein>
<name>A0A6L2ZSY5_9ENTR</name>
<sequence>MLRTAFKMPLRQSEGLMRSVLSLMGLKLEAPDHTTVSRRATKLPLLKMALSAGDLHILIDSTGLKIFGAGQWVQEKHGEKSRRGWRKLNLAVDTKR</sequence>
<dbReference type="Proteomes" id="UP000504714">
    <property type="component" value="Unassembled WGS sequence"/>
</dbReference>
<dbReference type="Pfam" id="PF13737">
    <property type="entry name" value="DDE_Tnp_1_5"/>
    <property type="match status" value="1"/>
</dbReference>
<evidence type="ECO:0000313" key="3">
    <source>
        <dbReference type="Proteomes" id="UP000504714"/>
    </source>
</evidence>
<feature type="domain" description="Transposase DDE" evidence="1">
    <location>
        <begin position="1"/>
        <end position="68"/>
    </location>
</feature>
<dbReference type="InterPro" id="IPR053172">
    <property type="entry name" value="Tn903_transposase"/>
</dbReference>
<evidence type="ECO:0000313" key="2">
    <source>
        <dbReference type="EMBL" id="GFN47414.1"/>
    </source>
</evidence>
<dbReference type="PANTHER" id="PTHR34631:SF3">
    <property type="entry name" value="ISSOD12 TRANSPOSASE TNPA_ISSOD12"/>
    <property type="match status" value="1"/>
</dbReference>
<dbReference type="PANTHER" id="PTHR34631">
    <property type="match status" value="1"/>
</dbReference>
<comment type="caution">
    <text evidence="2">The sequence shown here is derived from an EMBL/GenBank/DDBJ whole genome shotgun (WGS) entry which is preliminary data.</text>
</comment>